<keyword evidence="2" id="KW-0732">Signal</keyword>
<evidence type="ECO:0000313" key="4">
    <source>
        <dbReference type="Proteomes" id="UP001234343"/>
    </source>
</evidence>
<feature type="coiled-coil region" evidence="1">
    <location>
        <begin position="138"/>
        <end position="208"/>
    </location>
</feature>
<keyword evidence="1" id="KW-0175">Coiled coil</keyword>
<feature type="chain" id="PRO_5046272730" description="DUF2968 domain-containing protein" evidence="2">
    <location>
        <begin position="22"/>
        <end position="304"/>
    </location>
</feature>
<gene>
    <name evidence="3" type="ORF">QTP81_14820</name>
</gene>
<proteinExistence type="predicted"/>
<evidence type="ECO:0008006" key="5">
    <source>
        <dbReference type="Google" id="ProtNLM"/>
    </source>
</evidence>
<evidence type="ECO:0000313" key="3">
    <source>
        <dbReference type="EMBL" id="MDM7861873.1"/>
    </source>
</evidence>
<feature type="signal peptide" evidence="2">
    <location>
        <begin position="1"/>
        <end position="21"/>
    </location>
</feature>
<dbReference type="Proteomes" id="UP001234343">
    <property type="component" value="Unassembled WGS sequence"/>
</dbReference>
<evidence type="ECO:0000256" key="1">
    <source>
        <dbReference type="SAM" id="Coils"/>
    </source>
</evidence>
<comment type="caution">
    <text evidence="3">The sequence shown here is derived from an EMBL/GenBank/DDBJ whole genome shotgun (WGS) entry which is preliminary data.</text>
</comment>
<evidence type="ECO:0000256" key="2">
    <source>
        <dbReference type="SAM" id="SignalP"/>
    </source>
</evidence>
<protein>
    <recommendedName>
        <fullName evidence="5">DUF2968 domain-containing protein</fullName>
    </recommendedName>
</protein>
<dbReference type="EMBL" id="JAUCBP010000012">
    <property type="protein sequence ID" value="MDM7861873.1"/>
    <property type="molecule type" value="Genomic_DNA"/>
</dbReference>
<reference evidence="3 4" key="1">
    <citation type="submission" date="2023-06" db="EMBL/GenBank/DDBJ databases">
        <title>Alteromonas sp. ASW11-36 isolated from intertidal sand.</title>
        <authorList>
            <person name="Li Y."/>
        </authorList>
    </citation>
    <scope>NUCLEOTIDE SEQUENCE [LARGE SCALE GENOMIC DNA]</scope>
    <source>
        <strain evidence="3 4">ASW11-36</strain>
    </source>
</reference>
<keyword evidence="4" id="KW-1185">Reference proteome</keyword>
<organism evidence="3 4">
    <name type="scientific">Alteromonas arenosi</name>
    <dbReference type="NCBI Taxonomy" id="3055817"/>
    <lineage>
        <taxon>Bacteria</taxon>
        <taxon>Pseudomonadati</taxon>
        <taxon>Pseudomonadota</taxon>
        <taxon>Gammaproteobacteria</taxon>
        <taxon>Alteromonadales</taxon>
        <taxon>Alteromonadaceae</taxon>
        <taxon>Alteromonas/Salinimonas group</taxon>
        <taxon>Alteromonas</taxon>
    </lineage>
</organism>
<dbReference type="RefSeq" id="WP_289366554.1">
    <property type="nucleotide sequence ID" value="NZ_JAUCBP010000012.1"/>
</dbReference>
<name>A0ABT7T0B9_9ALTE</name>
<sequence>MKVSILAASVFAITAAMPSYSAVNYTELGEELEIMNSVLETSLRQSSESEAIRFRGLDTSYLAGQGVVFEVATSRGTWGLDFDLRQFIPSAPEAPLPPIIVGDGEHNLVFEVEQEWEHVIEETVRGFEEAFREVHEQMRDVRADAREISWEVRELERRKRDLNFEARTADEERKREIQADLEEIEIELANLKLRQQELTEYADTLEAEQKAQIEKQQQARLEADKAFLATFEEQIGDSLCRFGAGLRALPRDEHISFVLKNFEVNEKRKPQDRVYVFTQANIRECVQEKISADKLLEQAVVYSF</sequence>
<accession>A0ABT7T0B9</accession>